<dbReference type="Pfam" id="PF01030">
    <property type="entry name" value="Recep_L_domain"/>
    <property type="match status" value="2"/>
</dbReference>
<dbReference type="FunFam" id="3.80.20.20:FF:000006">
    <property type="entry name" value="Receptor protein-tyrosine kinase"/>
    <property type="match status" value="1"/>
</dbReference>
<dbReference type="FunFam" id="2.10.220.10:FF:000002">
    <property type="entry name" value="Receptor protein-tyrosine kinase"/>
    <property type="match status" value="1"/>
</dbReference>
<keyword evidence="25" id="KW-1015">Disulfide bond</keyword>
<dbReference type="PANTHER" id="PTHR45727">
    <property type="entry name" value="NPC INTRACELLULAR CHOLESTEROL TRANSPORTER 1"/>
    <property type="match status" value="1"/>
</dbReference>
<dbReference type="PROSITE" id="PS50011">
    <property type="entry name" value="PROTEIN_KINASE_DOM"/>
    <property type="match status" value="1"/>
</dbReference>
<evidence type="ECO:0000256" key="7">
    <source>
        <dbReference type="ARBA" id="ARBA00022448"/>
    </source>
</evidence>
<dbReference type="Gene3D" id="6.10.250.2930">
    <property type="match status" value="1"/>
</dbReference>
<evidence type="ECO:0000256" key="10">
    <source>
        <dbReference type="ARBA" id="ARBA00022553"/>
    </source>
</evidence>
<keyword evidence="16" id="KW-0418">Kinase</keyword>
<keyword evidence="30" id="KW-0325">Glycoprotein</keyword>
<evidence type="ECO:0000256" key="24">
    <source>
        <dbReference type="ARBA" id="ARBA00023137"/>
    </source>
</evidence>
<dbReference type="InterPro" id="IPR032778">
    <property type="entry name" value="GF_recep_IV"/>
</dbReference>
<comment type="subunit">
    <text evidence="6">Homodimer.</text>
</comment>
<keyword evidence="26" id="KW-0010">Activator</keyword>
<keyword evidence="21" id="KW-0445">Lipid transport</keyword>
<reference evidence="42 43" key="1">
    <citation type="journal article" date="2019" name="Genome Biol. Evol.">
        <title>Whole-Genome Sequencing of the Giant Devil Catfish, Bagarius yarrelli.</title>
        <authorList>
            <person name="Jiang W."/>
            <person name="Lv Y."/>
            <person name="Cheng L."/>
            <person name="Yang K."/>
            <person name="Chao B."/>
            <person name="Wang X."/>
            <person name="Li Y."/>
            <person name="Pan X."/>
            <person name="You X."/>
            <person name="Zhang Y."/>
            <person name="Yang J."/>
            <person name="Li J."/>
            <person name="Zhang X."/>
            <person name="Liu S."/>
            <person name="Sun C."/>
            <person name="Yang J."/>
            <person name="Shi Q."/>
        </authorList>
    </citation>
    <scope>NUCLEOTIDE SEQUENCE [LARGE SCALE GENOMIC DNA]</scope>
    <source>
        <strain evidence="42">JWS20170419001</strain>
        <tissue evidence="42">Muscle</tissue>
    </source>
</reference>
<dbReference type="CDD" id="cd00064">
    <property type="entry name" value="FU"/>
    <property type="match status" value="2"/>
</dbReference>
<dbReference type="SUPFAM" id="SSF82866">
    <property type="entry name" value="Multidrug efflux transporter AcrB transmembrane domain"/>
    <property type="match status" value="2"/>
</dbReference>
<dbReference type="GO" id="GO:0004713">
    <property type="term" value="F:protein tyrosine kinase activity"/>
    <property type="evidence" value="ECO:0007669"/>
    <property type="project" value="UniProtKB-KW"/>
</dbReference>
<keyword evidence="32" id="KW-0539">Nucleus</keyword>
<feature type="transmembrane region" description="Helical" evidence="39">
    <location>
        <begin position="1924"/>
        <end position="1949"/>
    </location>
</feature>
<dbReference type="FunFam" id="1.10.287.1970:FF:000001">
    <property type="entry name" value="Alanine aminotransferase 2"/>
    <property type="match status" value="1"/>
</dbReference>
<feature type="transmembrane region" description="Helical" evidence="39">
    <location>
        <begin position="730"/>
        <end position="753"/>
    </location>
</feature>
<feature type="transmembrane region" description="Helical" evidence="39">
    <location>
        <begin position="1431"/>
        <end position="1454"/>
    </location>
</feature>
<keyword evidence="12" id="KW-0808">Transferase</keyword>
<dbReference type="Pfam" id="PF16414">
    <property type="entry name" value="NPC1_N"/>
    <property type="match status" value="1"/>
</dbReference>
<dbReference type="InterPro" id="IPR053958">
    <property type="entry name" value="HMGCR/SNAP/NPC1-like_SSD"/>
</dbReference>
<protein>
    <submittedName>
        <fullName evidence="42">Niemann-Pick C1 protein</fullName>
    </submittedName>
</protein>
<dbReference type="Gene3D" id="3.90.1150.10">
    <property type="entry name" value="Aspartate Aminotransferase, domain 1"/>
    <property type="match status" value="1"/>
</dbReference>
<dbReference type="Pfam" id="PF07714">
    <property type="entry name" value="PK_Tyr_Ser-Thr"/>
    <property type="match status" value="2"/>
</dbReference>
<dbReference type="FunFam" id="1.20.1640.10:FF:000008">
    <property type="entry name" value="NPC intracellular cholesterol transporter 1"/>
    <property type="match status" value="1"/>
</dbReference>
<dbReference type="InterPro" id="IPR006212">
    <property type="entry name" value="Furin_repeat"/>
</dbReference>
<keyword evidence="11" id="KW-0032">Aminotransferase</keyword>
<dbReference type="GO" id="GO:0042632">
    <property type="term" value="P:cholesterol homeostasis"/>
    <property type="evidence" value="ECO:0007669"/>
    <property type="project" value="TreeGrafter"/>
</dbReference>
<dbReference type="InterPro" id="IPR049328">
    <property type="entry name" value="TM_ErbB1"/>
</dbReference>
<comment type="pathway">
    <text evidence="33">Amino-acid degradation; L-alanine degradation via transaminase pathway; pyruvate from L-alanine: step 1/1.</text>
</comment>
<dbReference type="Gene3D" id="3.80.20.20">
    <property type="entry name" value="Receptor L-domain"/>
    <property type="match status" value="2"/>
</dbReference>
<dbReference type="Pfam" id="PF22314">
    <property type="entry name" value="NPC1_MLD"/>
    <property type="match status" value="1"/>
</dbReference>
<dbReference type="PROSITE" id="PS00107">
    <property type="entry name" value="PROTEIN_KINASE_ATP"/>
    <property type="match status" value="1"/>
</dbReference>
<dbReference type="InterPro" id="IPR000719">
    <property type="entry name" value="Prot_kinase_dom"/>
</dbReference>
<evidence type="ECO:0000256" key="30">
    <source>
        <dbReference type="ARBA" id="ARBA00023180"/>
    </source>
</evidence>
<evidence type="ECO:0000256" key="9">
    <source>
        <dbReference type="ARBA" id="ARBA00022548"/>
    </source>
</evidence>
<evidence type="ECO:0000256" key="25">
    <source>
        <dbReference type="ARBA" id="ARBA00023157"/>
    </source>
</evidence>
<evidence type="ECO:0000256" key="1">
    <source>
        <dbReference type="ARBA" id="ARBA00001933"/>
    </source>
</evidence>
<keyword evidence="8" id="KW-1003">Cell membrane</keyword>
<dbReference type="PRINTS" id="PR00109">
    <property type="entry name" value="TYRKINASE"/>
</dbReference>
<dbReference type="GO" id="GO:0023056">
    <property type="term" value="P:positive regulation of signaling"/>
    <property type="evidence" value="ECO:0007669"/>
    <property type="project" value="UniProtKB-ARBA"/>
</dbReference>
<evidence type="ECO:0000256" key="23">
    <source>
        <dbReference type="ARBA" id="ARBA00023136"/>
    </source>
</evidence>
<dbReference type="GO" id="GO:0012505">
    <property type="term" value="C:endomembrane system"/>
    <property type="evidence" value="ECO:0007669"/>
    <property type="project" value="UniProtKB-SubCell"/>
</dbReference>
<keyword evidence="9" id="KW-0153">Cholesterol metabolism</keyword>
<evidence type="ECO:0000256" key="39">
    <source>
        <dbReference type="SAM" id="Phobius"/>
    </source>
</evidence>
<keyword evidence="7" id="KW-0813">Transport</keyword>
<evidence type="ECO:0000256" key="38">
    <source>
        <dbReference type="SAM" id="MobiDB-lite"/>
    </source>
</evidence>
<dbReference type="SUPFAM" id="SSF52058">
    <property type="entry name" value="L domain-like"/>
    <property type="match status" value="2"/>
</dbReference>
<dbReference type="Pfam" id="PF12349">
    <property type="entry name" value="Sterol-sensing"/>
    <property type="match status" value="1"/>
</dbReference>
<comment type="catalytic activity">
    <reaction evidence="36">
        <text>L-alanine + 2-oxoglutarate = pyruvate + L-glutamate</text>
        <dbReference type="Rhea" id="RHEA:19453"/>
        <dbReference type="ChEBI" id="CHEBI:15361"/>
        <dbReference type="ChEBI" id="CHEBI:16810"/>
        <dbReference type="ChEBI" id="CHEBI:29985"/>
        <dbReference type="ChEBI" id="CHEBI:57972"/>
        <dbReference type="EC" id="2.6.1.2"/>
    </reaction>
</comment>
<keyword evidence="17 37" id="KW-0067">ATP-binding</keyword>
<evidence type="ECO:0000256" key="18">
    <source>
        <dbReference type="ARBA" id="ARBA00022898"/>
    </source>
</evidence>
<dbReference type="InterPro" id="IPR032190">
    <property type="entry name" value="NPC1_N"/>
</dbReference>
<evidence type="ECO:0000256" key="26">
    <source>
        <dbReference type="ARBA" id="ARBA00023159"/>
    </source>
</evidence>
<evidence type="ECO:0000256" key="4">
    <source>
        <dbReference type="ARBA" id="ARBA00004251"/>
    </source>
</evidence>
<dbReference type="GO" id="GO:0005524">
    <property type="term" value="F:ATP binding"/>
    <property type="evidence" value="ECO:0007669"/>
    <property type="project" value="UniProtKB-UniRule"/>
</dbReference>
<evidence type="ECO:0000256" key="32">
    <source>
        <dbReference type="ARBA" id="ARBA00023242"/>
    </source>
</evidence>
<evidence type="ECO:0000313" key="42">
    <source>
        <dbReference type="EMBL" id="TTC44330.1"/>
    </source>
</evidence>
<evidence type="ECO:0000256" key="2">
    <source>
        <dbReference type="ARBA" id="ARBA00004123"/>
    </source>
</evidence>
<dbReference type="GO" id="GO:0030301">
    <property type="term" value="P:cholesterol transport"/>
    <property type="evidence" value="ECO:0007669"/>
    <property type="project" value="UniProtKB-ARBA"/>
</dbReference>
<dbReference type="PANTHER" id="PTHR45727:SF2">
    <property type="entry name" value="NPC INTRACELLULAR CHOLESTEROL TRANSPORTER 1"/>
    <property type="match status" value="1"/>
</dbReference>
<keyword evidence="20" id="KW-0805">Transcription regulation</keyword>
<dbReference type="Pfam" id="PF14843">
    <property type="entry name" value="GF_recep_IV"/>
    <property type="match status" value="1"/>
</dbReference>
<dbReference type="GO" id="GO:0042127">
    <property type="term" value="P:regulation of cell population proliferation"/>
    <property type="evidence" value="ECO:0007669"/>
    <property type="project" value="UniProtKB-ARBA"/>
</dbReference>
<sequence>MKVLHDALLYLGSAAAHGRSRAIHLINFVSDRKYRPSRVALHAGAIFTSVGCQATLSERRSSQNLSSKNFWTFSVGRSRLGWGKMAGNEALSQRSKVLTIDTMNANVKKVEYAVRGPIVQRAVQLEKELREGVKKPFDEVIKANIGDAHAMGQQPITFFRQVLALCSYPDLLDDDKFPVDAKDRARRILKACGGSSIVCQGGNNRLTLLSTVDDHYQNMVKMYSNCTVILENLEITHTTEKHDLSFLKTIEEVGGHVLIALNKAPVIPLDNLRIIRGHSLYDNEFALAVLSNYNQTTVKGVNQLSLNSLTEILSGGVKFANNLFLCNVETIQWADILNLKSNRVPKIIEHRTITKDLCKKCDQSCYNGSCWAPGPKNCQTYNYVVTDHGACVRACSPGTYEVDEDGVRKCKKCDGLCPKVCSGLREGHLTHVMSINATNIDSFENCTTINGDVSILTTTFLGDKFTNTPPLDPARLNVFKTVKEITGTLLIQYWTPEMPSLSPFENLEVIRGRIKYQGTVSLGVSGTHITHLGLRALREISDGDVAITHNPELCYNSPDHWSRLFKSDGQQVRPMQNADTATCVAQNSTCDKMCTSEGCWGPGPTMCFICMSNRRKKSCVASCNLLEGQPRESEVNKTCLECDPECKPLNWTLTCSGPGPDMCVDCVNYKDGPHCVSRCPQGVPGEKDTLVWKYPDSMRVCQLCHPNCTQGCTGPKLQDCKGTSDTSTSIIAASVVGGLLGFVIICLAIAVAIRRRKIKRKRTLRRLLHERELVEPLTPSGEAPNQALLRVLKETEFKKIKVLGSGAFGTVYKGLWVPEGEDVKIPVAIKVLREATLQKANKEILDQLVTQLMPYGCLLDYVRANKDNIGSQHLLNWCVQIAKGMNYLEERHLVHRDLAARNVLVKTPQHVRITDFGLAKLLSADEKAYHADGGKVPIKWMALESILHRTYTHQSDVWSYGVTIWELMTFGTKPYDGIPASEIAGVLEKGERLPQPPICTIDVYMIMVKCWMIDADSRPKFRELIAEFSKMARDPKRYLVIQSLNSSIGSCHNRNGALVPLRENSIMLRYIPDPTERFLDGDFQPAPEYINQNGSTVVSDMSNPIYQHPARSALDETEEDYLNCFKNPASITSPNAPEYLNTSNSQLFSPLTSSQKQTNGHGHGYIAQNSLDNPDYQQDFCPVGAKPNGHFPAAQNSEYMGVEKYNCNYTGPPKPLPKEGQDLLLELCPGLAYGDRSVCCDTQQLRTLKGNIQLPLQYLSRCPACFFNFMTLFCELTCSPRQSDFLNATQFSINPVDNSTNVVELSYYISQDFANAMYNACADVQAPSSNVKALSLLCGRDASVCTPTNWIQFLFDIHNGQVPFAIDPVFPGPSPPGLTFMNNQTFGCTEFLDDGSAPCSCQDCSAACGPAPVPPPIPPPWTIFGYDAMCVIMWLSYMAFLLIFASTLSLVWCFRRRDITSEYAPIQDTNEPFSINKGSSSLSGEVTCCESLGERFENFLRHIFSCWGSFCVRRPFLVIIVSILLVVICCMGLRKMSITTDPVDLWSAPHSRARQEKQYFDEHFGPFFRTEQLIITTPWTDWFIFESQSGGDIPFAPILNISLLHQILDLQTAIEQLEADFNGEKVTLKDICISPLAPYNNNCTILSMLNYFQNSHEVLDHIFRDEFYVYFDYHTHFMYCVSSPVALDDTGHFHDPCMGTFGGPVFPWLVLGGYQETAYNNATALVITFPVNNYLNDTKKLGRALAWEKEFVAFLKNYSNPNLTVSFNSERSIEDEINRESNSDISTVLISYATMFIYISLALGHIRSFRSLLIDSKISLGIAGILIVLSSVACSLGIFSYAGVPLTLIVIEVIPFLVLAVGVDNIFIIVQTFQRDERLEHEELHQQIGRILGDVAPSMFLSSLSETVAFFLGALSQMPAVRTFSLFAGLAIFIDFLLQISCFVSLLGLDIKRQERNRLDILCCIKLPDRQEENTDGILYCFFKKIYAPFILKDWVRPLVVAVFVGMLSFSIAVTDKVEIGLDQQLSMPDDSFVLHYFGNLTKYLHTGPPVYFVVKDGHDYLTSDGQNQVCGGVGCNNDSLVQQIYTASLMRNYSKISTTPSSWLDDYFDWVKPQSSCCRYHNSTGAFCNASEFMKFLPMFLSDNPNIKCGKGGHAAYSTAVVLKDNNTNVGATHFMSYHTILKTSADNIDAMKMARDLAQNISLSLGLKNNTHEVFPYSVFYVFYEQYLTIVHDTALNLCVSLVAIFVVSTVLLGFELCSAILVSITIAMILVNMFGVMWLWGISLNAVSLVNLVMSCGISVEFCSHIVRAFSINTKATRVERAEEALAHMGSSVFSGITLTKFGGIIVLAFSKSQIFQVFYFRMYLAIVLLGAAHGLIFLPVLLSYAGPSVNKAKVLAARSRLTGTEREYLLAK</sequence>
<keyword evidence="24" id="KW-0829">Tyrosine-protein kinase</keyword>
<dbReference type="InterPro" id="IPR000494">
    <property type="entry name" value="Rcpt_L-dom"/>
</dbReference>
<keyword evidence="19 39" id="KW-1133">Transmembrane helix</keyword>
<evidence type="ECO:0000256" key="21">
    <source>
        <dbReference type="ARBA" id="ARBA00023055"/>
    </source>
</evidence>
<comment type="caution">
    <text evidence="42">The sequence shown here is derived from an EMBL/GenBank/DDBJ whole genome shotgun (WGS) entry which is preliminary data.</text>
</comment>
<dbReference type="SUPFAM" id="SSF56112">
    <property type="entry name" value="Protein kinase-like (PK-like)"/>
    <property type="match status" value="1"/>
</dbReference>
<feature type="transmembrane region" description="Helical" evidence="39">
    <location>
        <begin position="2366"/>
        <end position="2389"/>
    </location>
</feature>
<dbReference type="Gene3D" id="1.10.287.1970">
    <property type="match status" value="1"/>
</dbReference>
<feature type="transmembrane region" description="Helical" evidence="39">
    <location>
        <begin position="2262"/>
        <end position="2283"/>
    </location>
</feature>
<keyword evidence="14" id="KW-0732">Signal</keyword>
<evidence type="ECO:0000256" key="17">
    <source>
        <dbReference type="ARBA" id="ARBA00022840"/>
    </source>
</evidence>
<dbReference type="Pfam" id="PF21314">
    <property type="entry name" value="TM_ErbB1"/>
    <property type="match status" value="1"/>
</dbReference>
<dbReference type="FunFam" id="1.10.510.10:FF:002828">
    <property type="entry name" value="Receptor tyrosine-protein kinase erbB-2"/>
    <property type="match status" value="1"/>
</dbReference>
<evidence type="ECO:0000256" key="15">
    <source>
        <dbReference type="ARBA" id="ARBA00022741"/>
    </source>
</evidence>
<dbReference type="GO" id="GO:0009966">
    <property type="term" value="P:regulation of signal transduction"/>
    <property type="evidence" value="ECO:0007669"/>
    <property type="project" value="UniProtKB-ARBA"/>
</dbReference>
<dbReference type="GO" id="GO:0005634">
    <property type="term" value="C:nucleus"/>
    <property type="evidence" value="ECO:0007669"/>
    <property type="project" value="UniProtKB-SubCell"/>
</dbReference>
<feature type="transmembrane region" description="Helical" evidence="39">
    <location>
        <begin position="2237"/>
        <end position="2255"/>
    </location>
</feature>
<dbReference type="InterPro" id="IPR000731">
    <property type="entry name" value="SSD"/>
</dbReference>
<evidence type="ECO:0000256" key="31">
    <source>
        <dbReference type="ARBA" id="ARBA00023221"/>
    </source>
</evidence>
<keyword evidence="31" id="KW-0753">Steroid metabolism</keyword>
<dbReference type="InterPro" id="IPR017441">
    <property type="entry name" value="Protein_kinase_ATP_BS"/>
</dbReference>
<dbReference type="Gene3D" id="3.30.200.20">
    <property type="entry name" value="Phosphorylase Kinase, domain 1"/>
    <property type="match status" value="1"/>
</dbReference>
<keyword evidence="22" id="KW-0443">Lipid metabolism</keyword>
<evidence type="ECO:0000256" key="27">
    <source>
        <dbReference type="ARBA" id="ARBA00023163"/>
    </source>
</evidence>
<dbReference type="InterPro" id="IPR044912">
    <property type="entry name" value="Egfr_JX_dom"/>
</dbReference>
<name>A0A556V9N5_BAGYA</name>
<evidence type="ECO:0000313" key="43">
    <source>
        <dbReference type="Proteomes" id="UP000319801"/>
    </source>
</evidence>
<keyword evidence="23 39" id="KW-0472">Membrane</keyword>
<feature type="transmembrane region" description="Helical" evidence="39">
    <location>
        <begin position="1516"/>
        <end position="1534"/>
    </location>
</feature>
<evidence type="ECO:0000256" key="36">
    <source>
        <dbReference type="ARBA" id="ARBA00047412"/>
    </source>
</evidence>
<feature type="region of interest" description="Disordered" evidence="38">
    <location>
        <begin position="1150"/>
        <end position="1169"/>
    </location>
</feature>
<dbReference type="NCBIfam" id="TIGR00917">
    <property type="entry name" value="2A060601"/>
    <property type="match status" value="1"/>
</dbReference>
<evidence type="ECO:0000256" key="35">
    <source>
        <dbReference type="ARBA" id="ARBA00034049"/>
    </source>
</evidence>
<feature type="transmembrane region" description="Helical" evidence="39">
    <location>
        <begin position="2328"/>
        <end position="2354"/>
    </location>
</feature>
<evidence type="ECO:0000256" key="12">
    <source>
        <dbReference type="ARBA" id="ARBA00022679"/>
    </source>
</evidence>
<dbReference type="GO" id="GO:0010647">
    <property type="term" value="P:positive regulation of cell communication"/>
    <property type="evidence" value="ECO:0007669"/>
    <property type="project" value="UniProtKB-ARBA"/>
</dbReference>
<evidence type="ECO:0000256" key="6">
    <source>
        <dbReference type="ARBA" id="ARBA00011738"/>
    </source>
</evidence>
<evidence type="ECO:0000256" key="28">
    <source>
        <dbReference type="ARBA" id="ARBA00023166"/>
    </source>
</evidence>
<evidence type="ECO:0000256" key="13">
    <source>
        <dbReference type="ARBA" id="ARBA00022692"/>
    </source>
</evidence>
<dbReference type="GO" id="GO:0038127">
    <property type="term" value="P:ERBB signaling pathway"/>
    <property type="evidence" value="ECO:0007669"/>
    <property type="project" value="UniProtKB-ARBA"/>
</dbReference>
<comment type="subcellular location">
    <subcellularLocation>
        <location evidence="4">Cell membrane</location>
        <topology evidence="4">Single-pass type I membrane protein</topology>
    </subcellularLocation>
    <subcellularLocation>
        <location evidence="3">Endomembrane system</location>
        <topology evidence="3">Multi-pass membrane protein</topology>
    </subcellularLocation>
    <subcellularLocation>
        <location evidence="2">Nucleus</location>
    </subcellularLocation>
</comment>
<dbReference type="Gene3D" id="2.10.220.10">
    <property type="entry name" value="Hormone Receptor, Insulin-like Growth Factor Receptor 1, Chain A, domain 2"/>
    <property type="match status" value="3"/>
</dbReference>
<dbReference type="GO" id="GO:0008203">
    <property type="term" value="P:cholesterol metabolic process"/>
    <property type="evidence" value="ECO:0007669"/>
    <property type="project" value="UniProtKB-KW"/>
</dbReference>
<accession>A0A556V9N5</accession>
<dbReference type="InterPro" id="IPR004765">
    <property type="entry name" value="NPC1-like"/>
</dbReference>
<evidence type="ECO:0000256" key="20">
    <source>
        <dbReference type="ARBA" id="ARBA00023015"/>
    </source>
</evidence>
<evidence type="ECO:0000259" key="41">
    <source>
        <dbReference type="PROSITE" id="PS50156"/>
    </source>
</evidence>
<feature type="transmembrane region" description="Helical" evidence="39">
    <location>
        <begin position="1785"/>
        <end position="1806"/>
    </location>
</feature>
<dbReference type="Gene3D" id="1.20.1640.10">
    <property type="entry name" value="Multidrug efflux transporter AcrB transmembrane domain"/>
    <property type="match status" value="2"/>
</dbReference>
<dbReference type="Gene3D" id="1.10.510.10">
    <property type="entry name" value="Transferase(Phosphotransferase) domain 1"/>
    <property type="match status" value="1"/>
</dbReference>
<dbReference type="GO" id="GO:0005886">
    <property type="term" value="C:plasma membrane"/>
    <property type="evidence" value="ECO:0007669"/>
    <property type="project" value="UniProtKB-SubCell"/>
</dbReference>
<dbReference type="InterPro" id="IPR036941">
    <property type="entry name" value="Rcpt_L-dom_sf"/>
</dbReference>
<dbReference type="Proteomes" id="UP000319801">
    <property type="component" value="Unassembled WGS sequence"/>
</dbReference>
<keyword evidence="29" id="KW-0675">Receptor</keyword>
<evidence type="ECO:0000256" key="34">
    <source>
        <dbReference type="ARBA" id="ARBA00025785"/>
    </source>
</evidence>
<dbReference type="EMBL" id="VCAZ01000175">
    <property type="protein sequence ID" value="TTC44330.1"/>
    <property type="molecule type" value="Genomic_DNA"/>
</dbReference>
<evidence type="ECO:0000256" key="29">
    <source>
        <dbReference type="ARBA" id="ARBA00023170"/>
    </source>
</evidence>
<dbReference type="GO" id="GO:0004021">
    <property type="term" value="F:L-alanine:2-oxoglutarate aminotransferase activity"/>
    <property type="evidence" value="ECO:0007669"/>
    <property type="project" value="UniProtKB-EC"/>
</dbReference>
<dbReference type="SMART" id="SM00261">
    <property type="entry name" value="FU"/>
    <property type="match status" value="4"/>
</dbReference>
<proteinExistence type="inferred from homology"/>
<evidence type="ECO:0000256" key="22">
    <source>
        <dbReference type="ARBA" id="ARBA00023098"/>
    </source>
</evidence>
<feature type="binding site" evidence="37">
    <location>
        <position position="830"/>
    </location>
    <ligand>
        <name>ATP</name>
        <dbReference type="ChEBI" id="CHEBI:30616"/>
    </ligand>
</feature>
<dbReference type="InterPro" id="IPR009030">
    <property type="entry name" value="Growth_fac_rcpt_cys_sf"/>
</dbReference>
<feature type="domain" description="SSD" evidence="41">
    <location>
        <begin position="1784"/>
        <end position="1949"/>
    </location>
</feature>
<dbReference type="SUPFAM" id="SSF57184">
    <property type="entry name" value="Growth factor receptor domain"/>
    <property type="match status" value="1"/>
</dbReference>
<organism evidence="42 43">
    <name type="scientific">Bagarius yarrelli</name>
    <name type="common">Goonch</name>
    <name type="synonym">Bagrus yarrelli</name>
    <dbReference type="NCBI Taxonomy" id="175774"/>
    <lineage>
        <taxon>Eukaryota</taxon>
        <taxon>Metazoa</taxon>
        <taxon>Chordata</taxon>
        <taxon>Craniata</taxon>
        <taxon>Vertebrata</taxon>
        <taxon>Euteleostomi</taxon>
        <taxon>Actinopterygii</taxon>
        <taxon>Neopterygii</taxon>
        <taxon>Teleostei</taxon>
        <taxon>Ostariophysi</taxon>
        <taxon>Siluriformes</taxon>
        <taxon>Sisoridae</taxon>
        <taxon>Sisorinae</taxon>
        <taxon>Bagarius</taxon>
    </lineage>
</organism>
<dbReference type="GO" id="GO:0015485">
    <property type="term" value="F:cholesterol binding"/>
    <property type="evidence" value="ECO:0007669"/>
    <property type="project" value="TreeGrafter"/>
</dbReference>
<feature type="transmembrane region" description="Helical" evidence="39">
    <location>
        <begin position="1818"/>
        <end position="1842"/>
    </location>
</feature>
<feature type="transmembrane region" description="Helical" evidence="39">
    <location>
        <begin position="1848"/>
        <end position="1870"/>
    </location>
</feature>
<dbReference type="GO" id="GO:0030299">
    <property type="term" value="P:intestinal cholesterol absorption"/>
    <property type="evidence" value="ECO:0007669"/>
    <property type="project" value="TreeGrafter"/>
</dbReference>
<comment type="similarity">
    <text evidence="5">Belongs to the patched family.</text>
</comment>
<keyword evidence="27" id="KW-0804">Transcription</keyword>
<keyword evidence="13 39" id="KW-0812">Transmembrane</keyword>
<evidence type="ECO:0000256" key="16">
    <source>
        <dbReference type="ARBA" id="ARBA00022777"/>
    </source>
</evidence>
<dbReference type="InterPro" id="IPR008266">
    <property type="entry name" value="Tyr_kinase_AS"/>
</dbReference>
<evidence type="ECO:0000256" key="11">
    <source>
        <dbReference type="ARBA" id="ARBA00022576"/>
    </source>
</evidence>
<keyword evidence="43" id="KW-1185">Reference proteome</keyword>
<evidence type="ECO:0000256" key="14">
    <source>
        <dbReference type="ARBA" id="ARBA00022729"/>
    </source>
</evidence>
<gene>
    <name evidence="42" type="ORF">Baya_14695</name>
</gene>
<comment type="cofactor">
    <cofactor evidence="1">
        <name>pyridoxal 5'-phosphate</name>
        <dbReference type="ChEBI" id="CHEBI:597326"/>
    </cofactor>
</comment>
<evidence type="ECO:0000256" key="3">
    <source>
        <dbReference type="ARBA" id="ARBA00004127"/>
    </source>
</evidence>
<feature type="domain" description="Protein kinase" evidence="40">
    <location>
        <begin position="797"/>
        <end position="1039"/>
    </location>
</feature>
<comment type="catalytic activity">
    <reaction evidence="35">
        <text>cholesterol(in) = cholesterol(out)</text>
        <dbReference type="Rhea" id="RHEA:39747"/>
        <dbReference type="ChEBI" id="CHEBI:16113"/>
    </reaction>
</comment>
<dbReference type="InterPro" id="IPR020635">
    <property type="entry name" value="Tyr_kinase_cat_dom"/>
</dbReference>
<dbReference type="OrthoDB" id="6510177at2759"/>
<keyword evidence="10" id="KW-0597">Phosphoprotein</keyword>
<dbReference type="PROSITE" id="PS00109">
    <property type="entry name" value="PROTEIN_KINASE_TYR"/>
    <property type="match status" value="1"/>
</dbReference>
<dbReference type="InterPro" id="IPR053956">
    <property type="entry name" value="NPC1_MLD"/>
</dbReference>
<dbReference type="InterPro" id="IPR001245">
    <property type="entry name" value="Ser-Thr/Tyr_kinase_cat_dom"/>
</dbReference>
<dbReference type="PROSITE" id="PS50156">
    <property type="entry name" value="SSD"/>
    <property type="match status" value="1"/>
</dbReference>
<feature type="transmembrane region" description="Helical" evidence="39">
    <location>
        <begin position="2289"/>
        <end position="2307"/>
    </location>
</feature>
<keyword evidence="28" id="KW-1207">Sterol metabolism</keyword>
<keyword evidence="18" id="KW-0663">Pyridoxal phosphate</keyword>
<evidence type="ECO:0000256" key="8">
    <source>
        <dbReference type="ARBA" id="ARBA00022475"/>
    </source>
</evidence>
<evidence type="ECO:0000256" key="37">
    <source>
        <dbReference type="PROSITE-ProRule" id="PRU10141"/>
    </source>
</evidence>
<comment type="similarity">
    <text evidence="34">Belongs to the class-I pyridoxal-phosphate-dependent aminotransferase family. Alanine aminotransferase subfamily.</text>
</comment>
<dbReference type="InterPro" id="IPR015422">
    <property type="entry name" value="PyrdxlP-dep_Trfase_small"/>
</dbReference>
<keyword evidence="15 37" id="KW-0547">Nucleotide-binding</keyword>
<dbReference type="FunFam" id="1.20.1640.10:FF:000010">
    <property type="entry name" value="NPC intracellular cholesterol transporter 1"/>
    <property type="match status" value="1"/>
</dbReference>
<evidence type="ECO:0000256" key="33">
    <source>
        <dbReference type="ARBA" id="ARBA00025708"/>
    </source>
</evidence>
<evidence type="ECO:0000256" key="5">
    <source>
        <dbReference type="ARBA" id="ARBA00005585"/>
    </source>
</evidence>
<evidence type="ECO:0000259" key="40">
    <source>
        <dbReference type="PROSITE" id="PS50011"/>
    </source>
</evidence>
<dbReference type="InterPro" id="IPR011009">
    <property type="entry name" value="Kinase-like_dom_sf"/>
</dbReference>
<dbReference type="SMART" id="SM00219">
    <property type="entry name" value="TyrKc"/>
    <property type="match status" value="1"/>
</dbReference>
<evidence type="ECO:0000256" key="19">
    <source>
        <dbReference type="ARBA" id="ARBA00022989"/>
    </source>
</evidence>
<dbReference type="GO" id="GO:0005319">
    <property type="term" value="F:lipid transporter activity"/>
    <property type="evidence" value="ECO:0007669"/>
    <property type="project" value="InterPro"/>
</dbReference>
<feature type="compositionally biased region" description="Polar residues" evidence="38">
    <location>
        <begin position="1150"/>
        <end position="1160"/>
    </location>
</feature>